<dbReference type="Gene3D" id="2.70.98.70">
    <property type="match status" value="1"/>
</dbReference>
<evidence type="ECO:0000256" key="1">
    <source>
        <dbReference type="ARBA" id="ARBA00004418"/>
    </source>
</evidence>
<dbReference type="Proteomes" id="UP000019402">
    <property type="component" value="Unassembled WGS sequence"/>
</dbReference>
<dbReference type="Pfam" id="PF07940">
    <property type="entry name" value="Hepar_II_III_C"/>
    <property type="match status" value="1"/>
</dbReference>
<sequence>MEKKVTLMLILIISLTVSGQKRNYLFHTDENIARLKNQIDTDIEVNNAWKHQLEKADNLVNKERCGASDCQELGLAFRVTGDEKYAEAVKRILLDYSARKTWEGNDLLSRDPAWTGGLNTSHTGFYISIGYDCIYDYLTKKERSQIAEGLVKVCINPLKNNWLDPQTSFHTFDTMGHNWWSACVYMTGFTSLAIQNEIPEAKQWAIDISKTITEWLYYSGSVLQNKPRNFDRNGGFYESINYAAYGVSQYLLFRLAMNNVLPNVKQPDISELEKMADFFIYTTYYVKDDIPKVVNFGDGNTKRTGNACVLLLWNLGYHKDTYVWYLNKTMKGDNKEAIQLDSPNGLILNPDLPELSENYTPDMDLSQIYEDMGWATMRNSWGDNASMVAVKSGLTWNHAHADAGSFIVFHDGKYLIIDSGNSSYGNPLYTQFYCQSEAHNVVLFNGEGQDRGDPYFGVVNYGSLHNLVDTGDFKYLLANATGPYSHVLKRNYRNFIWVGEVLLVIDDLLAREPGQFEWLLHYNGESKRRGLDLSIKDGDAEVLVRPLYPETFSDGGLPHDFPEKMRLEEKFGYEDHHPENRKPYWSVSHFEKTARTKFISAIIFKSESNKDKLPVIERFQGNNYLGVRITQQGKKTEVYLNLLADGSIKHRNSVNEMNGWQTDAYLTALTFDEKTDISKVENLKDCFIGHGSYLRKDDQVLVHALSKYTAYFKDINTKVNVIFQGQPEVYLNVYDPMKTKQIKVNGSWVTGLYNKELKTINLKVE</sequence>
<dbReference type="PANTHER" id="PTHR39210:SF1">
    <property type="entry name" value="HEPARIN-SULFATE LYASE"/>
    <property type="match status" value="1"/>
</dbReference>
<evidence type="ECO:0000256" key="4">
    <source>
        <dbReference type="ARBA" id="ARBA00023239"/>
    </source>
</evidence>
<gene>
    <name evidence="7" type="ORF">JCM21142_93805</name>
</gene>
<evidence type="ECO:0000313" key="8">
    <source>
        <dbReference type="Proteomes" id="UP000019402"/>
    </source>
</evidence>
<dbReference type="AlphaFoldDB" id="W7Y9U2"/>
<dbReference type="RefSeq" id="WP_044214056.1">
    <property type="nucleotide sequence ID" value="NZ_BAMD01000067.1"/>
</dbReference>
<evidence type="ECO:0000259" key="5">
    <source>
        <dbReference type="Pfam" id="PF07940"/>
    </source>
</evidence>
<name>W7Y9U2_9BACT</name>
<proteinExistence type="predicted"/>
<evidence type="ECO:0000256" key="2">
    <source>
        <dbReference type="ARBA" id="ARBA00022729"/>
    </source>
</evidence>
<dbReference type="InterPro" id="IPR012480">
    <property type="entry name" value="Hepar_II_III_C"/>
</dbReference>
<dbReference type="Gene3D" id="1.50.10.100">
    <property type="entry name" value="Chondroitin AC/alginate lyase"/>
    <property type="match status" value="1"/>
</dbReference>
<dbReference type="InterPro" id="IPR008929">
    <property type="entry name" value="Chondroitin_lyas"/>
</dbReference>
<dbReference type="OrthoDB" id="9793856at2"/>
<keyword evidence="8" id="KW-1185">Reference proteome</keyword>
<dbReference type="STRING" id="869213.GCA_000517085_01102"/>
<protein>
    <submittedName>
        <fullName evidence="7">Uncharacterized protein</fullName>
    </submittedName>
</protein>
<keyword evidence="4" id="KW-0456">Lyase</keyword>
<dbReference type="SUPFAM" id="SSF48230">
    <property type="entry name" value="Chondroitin AC/alginate lyase"/>
    <property type="match status" value="1"/>
</dbReference>
<comment type="subcellular location">
    <subcellularLocation>
        <location evidence="1">Periplasm</location>
    </subcellularLocation>
</comment>
<evidence type="ECO:0000313" key="7">
    <source>
        <dbReference type="EMBL" id="GAF05082.1"/>
    </source>
</evidence>
<dbReference type="InterPro" id="IPR032518">
    <property type="entry name" value="HepII_N"/>
</dbReference>
<accession>W7Y9U2</accession>
<reference evidence="7 8" key="1">
    <citation type="journal article" date="2014" name="Genome Announc.">
        <title>Draft Genome Sequence of Cytophaga fermentans JCM 21142T, a Facultative Anaerobe Isolated from Marine Mud.</title>
        <authorList>
            <person name="Starns D."/>
            <person name="Oshima K."/>
            <person name="Suda W."/>
            <person name="Iino T."/>
            <person name="Yuki M."/>
            <person name="Inoue J."/>
            <person name="Kitamura K."/>
            <person name="Iida T."/>
            <person name="Darby A."/>
            <person name="Hattori M."/>
            <person name="Ohkuma M."/>
        </authorList>
    </citation>
    <scope>NUCLEOTIDE SEQUENCE [LARGE SCALE GENOMIC DNA]</scope>
    <source>
        <strain evidence="7 8">JCM 21142</strain>
    </source>
</reference>
<organism evidence="7 8">
    <name type="scientific">Saccharicrinis fermentans DSM 9555 = JCM 21142</name>
    <dbReference type="NCBI Taxonomy" id="869213"/>
    <lineage>
        <taxon>Bacteria</taxon>
        <taxon>Pseudomonadati</taxon>
        <taxon>Bacteroidota</taxon>
        <taxon>Bacteroidia</taxon>
        <taxon>Marinilabiliales</taxon>
        <taxon>Marinilabiliaceae</taxon>
        <taxon>Saccharicrinis</taxon>
    </lineage>
</organism>
<feature type="domain" description="Heparinase II/III-like C-terminal" evidence="5">
    <location>
        <begin position="370"/>
        <end position="526"/>
    </location>
</feature>
<dbReference type="EMBL" id="BAMD01000067">
    <property type="protein sequence ID" value="GAF05082.1"/>
    <property type="molecule type" value="Genomic_DNA"/>
</dbReference>
<keyword evidence="3" id="KW-0574">Periplasm</keyword>
<dbReference type="eggNOG" id="COG5652">
    <property type="taxonomic scope" value="Bacteria"/>
</dbReference>
<comment type="caution">
    <text evidence="7">The sequence shown here is derived from an EMBL/GenBank/DDBJ whole genome shotgun (WGS) entry which is preliminary data.</text>
</comment>
<dbReference type="Pfam" id="PF16332">
    <property type="entry name" value="DUF4962"/>
    <property type="match status" value="1"/>
</dbReference>
<dbReference type="GO" id="GO:0042597">
    <property type="term" value="C:periplasmic space"/>
    <property type="evidence" value="ECO:0007669"/>
    <property type="project" value="UniProtKB-SubCell"/>
</dbReference>
<evidence type="ECO:0000259" key="6">
    <source>
        <dbReference type="Pfam" id="PF16332"/>
    </source>
</evidence>
<dbReference type="PANTHER" id="PTHR39210">
    <property type="entry name" value="HEPARIN-SULFATE LYASE"/>
    <property type="match status" value="1"/>
</dbReference>
<keyword evidence="2" id="KW-0732">Signal</keyword>
<evidence type="ECO:0000256" key="3">
    <source>
        <dbReference type="ARBA" id="ARBA00022764"/>
    </source>
</evidence>
<dbReference type="GO" id="GO:0016829">
    <property type="term" value="F:lyase activity"/>
    <property type="evidence" value="ECO:0007669"/>
    <property type="project" value="UniProtKB-KW"/>
</dbReference>
<feature type="domain" description="Heparinase II N-terminal" evidence="6">
    <location>
        <begin position="34"/>
        <end position="205"/>
    </location>
</feature>